<comment type="function">
    <text evidence="14 19">Joins adenosylcobinamide-GDP and alpha-ribazole to generate adenosylcobalamin (Ado-cobalamin). Also synthesizes adenosylcobalamin 5'-phosphate from adenosylcobinamide-GDP and alpha-ribazole 5'-phosphate.</text>
</comment>
<keyword evidence="9 19" id="KW-0808">Transferase</keyword>
<dbReference type="STRING" id="545695.TREAZ_2264"/>
<evidence type="ECO:0000313" key="21">
    <source>
        <dbReference type="Proteomes" id="UP000009222"/>
    </source>
</evidence>
<gene>
    <name evidence="19 20" type="primary">cobS</name>
    <name evidence="20" type="ordered locus">TREAZ_2264</name>
</gene>
<dbReference type="eggNOG" id="COG0368">
    <property type="taxonomic scope" value="Bacteria"/>
</dbReference>
<evidence type="ECO:0000256" key="1">
    <source>
        <dbReference type="ARBA" id="ARBA00001946"/>
    </source>
</evidence>
<feature type="transmembrane region" description="Helical" evidence="19">
    <location>
        <begin position="59"/>
        <end position="79"/>
    </location>
</feature>
<comment type="catalytic activity">
    <reaction evidence="17 19">
        <text>alpha-ribazole + adenosylcob(III)inamide-GDP = adenosylcob(III)alamin + GMP + H(+)</text>
        <dbReference type="Rhea" id="RHEA:16049"/>
        <dbReference type="ChEBI" id="CHEBI:10329"/>
        <dbReference type="ChEBI" id="CHEBI:15378"/>
        <dbReference type="ChEBI" id="CHEBI:18408"/>
        <dbReference type="ChEBI" id="CHEBI:58115"/>
        <dbReference type="ChEBI" id="CHEBI:60487"/>
        <dbReference type="EC" id="2.7.8.26"/>
    </reaction>
</comment>
<evidence type="ECO:0000256" key="4">
    <source>
        <dbReference type="ARBA" id="ARBA00010561"/>
    </source>
</evidence>
<protein>
    <recommendedName>
        <fullName evidence="6 19">Adenosylcobinamide-GDP ribazoletransferase</fullName>
        <ecNumber evidence="5 19">2.7.8.26</ecNumber>
    </recommendedName>
    <alternativeName>
        <fullName evidence="16 19">Cobalamin synthase</fullName>
    </alternativeName>
    <alternativeName>
        <fullName evidence="15 19">Cobalamin-5'-phosphate synthase</fullName>
    </alternativeName>
</protein>
<comment type="similarity">
    <text evidence="4 19">Belongs to the CobS family.</text>
</comment>
<evidence type="ECO:0000256" key="12">
    <source>
        <dbReference type="ARBA" id="ARBA00022989"/>
    </source>
</evidence>
<evidence type="ECO:0000256" key="15">
    <source>
        <dbReference type="ARBA" id="ARBA00032605"/>
    </source>
</evidence>
<feature type="transmembrane region" description="Helical" evidence="19">
    <location>
        <begin position="109"/>
        <end position="135"/>
    </location>
</feature>
<dbReference type="KEGG" id="taz:TREAZ_2264"/>
<feature type="transmembrane region" description="Helical" evidence="19">
    <location>
        <begin position="246"/>
        <end position="268"/>
    </location>
</feature>
<comment type="catalytic activity">
    <reaction evidence="18 19">
        <text>alpha-ribazole 5'-phosphate + adenosylcob(III)inamide-GDP = adenosylcob(III)alamin 5'-phosphate + GMP + H(+)</text>
        <dbReference type="Rhea" id="RHEA:23560"/>
        <dbReference type="ChEBI" id="CHEBI:15378"/>
        <dbReference type="ChEBI" id="CHEBI:57918"/>
        <dbReference type="ChEBI" id="CHEBI:58115"/>
        <dbReference type="ChEBI" id="CHEBI:60487"/>
        <dbReference type="ChEBI" id="CHEBI:60493"/>
        <dbReference type="EC" id="2.7.8.26"/>
    </reaction>
</comment>
<dbReference type="InParanoid" id="F5Y841"/>
<evidence type="ECO:0000256" key="9">
    <source>
        <dbReference type="ARBA" id="ARBA00022679"/>
    </source>
</evidence>
<evidence type="ECO:0000256" key="14">
    <source>
        <dbReference type="ARBA" id="ARBA00025228"/>
    </source>
</evidence>
<dbReference type="GO" id="GO:0051073">
    <property type="term" value="F:adenosylcobinamide-GDP ribazoletransferase activity"/>
    <property type="evidence" value="ECO:0007669"/>
    <property type="project" value="UniProtKB-UniRule"/>
</dbReference>
<dbReference type="OrthoDB" id="9794626at2"/>
<comment type="subcellular location">
    <subcellularLocation>
        <location evidence="19">Cell inner membrane</location>
        <topology evidence="19">Multi-pass membrane protein</topology>
    </subcellularLocation>
    <subcellularLocation>
        <location evidence="2">Cell membrane</location>
        <topology evidence="2">Multi-pass membrane protein</topology>
    </subcellularLocation>
</comment>
<reference evidence="21" key="1">
    <citation type="submission" date="2009-12" db="EMBL/GenBank/DDBJ databases">
        <title>Complete sequence of Treponema azotonutricium strain ZAS-9.</title>
        <authorList>
            <person name="Tetu S.G."/>
            <person name="Matson E."/>
            <person name="Ren Q."/>
            <person name="Seshadri R."/>
            <person name="Elbourne L."/>
            <person name="Hassan K.A."/>
            <person name="Durkin A."/>
            <person name="Radune D."/>
            <person name="Mohamoud Y."/>
            <person name="Shay R."/>
            <person name="Jin S."/>
            <person name="Zhang X."/>
            <person name="Lucey K."/>
            <person name="Ballor N.R."/>
            <person name="Ottesen E."/>
            <person name="Rosenthal R."/>
            <person name="Allen A."/>
            <person name="Leadbetter J.R."/>
            <person name="Paulsen I.T."/>
        </authorList>
    </citation>
    <scope>NUCLEOTIDE SEQUENCE [LARGE SCALE GENOMIC DNA]</scope>
    <source>
        <strain evidence="21">ATCC BAA-888 / DSM 13862 / ZAS-9</strain>
    </source>
</reference>
<evidence type="ECO:0000256" key="5">
    <source>
        <dbReference type="ARBA" id="ARBA00013200"/>
    </source>
</evidence>
<evidence type="ECO:0000256" key="2">
    <source>
        <dbReference type="ARBA" id="ARBA00004651"/>
    </source>
</evidence>
<feature type="transmembrane region" description="Helical" evidence="19">
    <location>
        <begin position="30"/>
        <end position="53"/>
    </location>
</feature>
<dbReference type="RefSeq" id="WP_015709788.1">
    <property type="nucleotide sequence ID" value="NC_015577.1"/>
</dbReference>
<comment type="pathway">
    <text evidence="3 19">Cofactor biosynthesis; adenosylcobalamin biosynthesis; adenosylcobalamin from cob(II)yrinate a,c-diamide: step 7/7.</text>
</comment>
<feature type="transmembrane region" description="Helical" evidence="19">
    <location>
        <begin position="181"/>
        <end position="204"/>
    </location>
</feature>
<feature type="transmembrane region" description="Helical" evidence="19">
    <location>
        <begin position="141"/>
        <end position="160"/>
    </location>
</feature>
<keyword evidence="7 19" id="KW-1003">Cell membrane</keyword>
<feature type="transmembrane region" description="Helical" evidence="19">
    <location>
        <begin position="210"/>
        <end position="234"/>
    </location>
</feature>
<dbReference type="HAMAP" id="MF_00719">
    <property type="entry name" value="CobS"/>
    <property type="match status" value="1"/>
</dbReference>
<evidence type="ECO:0000256" key="11">
    <source>
        <dbReference type="ARBA" id="ARBA00022842"/>
    </source>
</evidence>
<evidence type="ECO:0000256" key="7">
    <source>
        <dbReference type="ARBA" id="ARBA00022475"/>
    </source>
</evidence>
<evidence type="ECO:0000256" key="17">
    <source>
        <dbReference type="ARBA" id="ARBA00048623"/>
    </source>
</evidence>
<evidence type="ECO:0000256" key="6">
    <source>
        <dbReference type="ARBA" id="ARBA00015850"/>
    </source>
</evidence>
<dbReference type="Proteomes" id="UP000009222">
    <property type="component" value="Chromosome"/>
</dbReference>
<evidence type="ECO:0000256" key="3">
    <source>
        <dbReference type="ARBA" id="ARBA00004663"/>
    </source>
</evidence>
<evidence type="ECO:0000256" key="16">
    <source>
        <dbReference type="ARBA" id="ARBA00032853"/>
    </source>
</evidence>
<sequence>MFDRFLSVFSLVSRIPVKVKFNFDPSRMDFYLPIIGIFPALLGLILSGLFLFLMNYIKANIALAVITIMIMQYFCFNLFHLDGLMDTADAFLGTVDKEKRLLILKDSRIGVYGFFAGFAALALKAALLISLFGFIPGSAALIFFYPIIGRFSAALIPCMAPPTNSKGLGALAKESKAYRCVLGAFVSLMLLGFIALGFCTLMNLVPGLSILRIAVIMLSLVIIAPVTAFFYARLYKRGIGGYTGDALGAAIETGEILYLAAAFVFLNIR</sequence>
<evidence type="ECO:0000256" key="18">
    <source>
        <dbReference type="ARBA" id="ARBA00049504"/>
    </source>
</evidence>
<evidence type="ECO:0000256" key="13">
    <source>
        <dbReference type="ARBA" id="ARBA00023136"/>
    </source>
</evidence>
<dbReference type="EC" id="2.7.8.26" evidence="5 19"/>
<dbReference type="GO" id="GO:0009236">
    <property type="term" value="P:cobalamin biosynthetic process"/>
    <property type="evidence" value="ECO:0007669"/>
    <property type="project" value="UniProtKB-UniRule"/>
</dbReference>
<dbReference type="AlphaFoldDB" id="F5Y841"/>
<keyword evidence="8 19" id="KW-0169">Cobalamin biosynthesis</keyword>
<accession>F5Y841</accession>
<dbReference type="PANTHER" id="PTHR34148">
    <property type="entry name" value="ADENOSYLCOBINAMIDE-GDP RIBAZOLETRANSFERASE"/>
    <property type="match status" value="1"/>
</dbReference>
<dbReference type="PANTHER" id="PTHR34148:SF1">
    <property type="entry name" value="ADENOSYLCOBINAMIDE-GDP RIBAZOLETRANSFERASE"/>
    <property type="match status" value="1"/>
</dbReference>
<evidence type="ECO:0000256" key="19">
    <source>
        <dbReference type="HAMAP-Rule" id="MF_00719"/>
    </source>
</evidence>
<evidence type="ECO:0000313" key="20">
    <source>
        <dbReference type="EMBL" id="AEF82203.1"/>
    </source>
</evidence>
<dbReference type="EMBL" id="CP001841">
    <property type="protein sequence ID" value="AEF82203.1"/>
    <property type="molecule type" value="Genomic_DNA"/>
</dbReference>
<keyword evidence="10 19" id="KW-0812">Transmembrane</keyword>
<dbReference type="HOGENOM" id="CLU_057426_1_0_12"/>
<comment type="cofactor">
    <cofactor evidence="1 19">
        <name>Mg(2+)</name>
        <dbReference type="ChEBI" id="CHEBI:18420"/>
    </cofactor>
</comment>
<name>F5Y841_LEAAZ</name>
<keyword evidence="11 19" id="KW-0460">Magnesium</keyword>
<dbReference type="UniPathway" id="UPA00148">
    <property type="reaction ID" value="UER00238"/>
</dbReference>
<evidence type="ECO:0000256" key="10">
    <source>
        <dbReference type="ARBA" id="ARBA00022692"/>
    </source>
</evidence>
<dbReference type="GO" id="GO:0008818">
    <property type="term" value="F:cobalamin 5'-phosphate synthase activity"/>
    <property type="evidence" value="ECO:0007669"/>
    <property type="project" value="UniProtKB-UniRule"/>
</dbReference>
<keyword evidence="21" id="KW-1185">Reference proteome</keyword>
<organism evidence="20 21">
    <name type="scientific">Leadbettera azotonutricia (strain ATCC BAA-888 / DSM 13862 / ZAS-9)</name>
    <name type="common">Treponema azotonutricium</name>
    <dbReference type="NCBI Taxonomy" id="545695"/>
    <lineage>
        <taxon>Bacteria</taxon>
        <taxon>Pseudomonadati</taxon>
        <taxon>Spirochaetota</taxon>
        <taxon>Spirochaetia</taxon>
        <taxon>Spirochaetales</taxon>
        <taxon>Breznakiellaceae</taxon>
        <taxon>Leadbettera</taxon>
    </lineage>
</organism>
<proteinExistence type="inferred from homology"/>
<dbReference type="Pfam" id="PF02654">
    <property type="entry name" value="CobS"/>
    <property type="match status" value="1"/>
</dbReference>
<keyword evidence="19" id="KW-0997">Cell inner membrane</keyword>
<keyword evidence="13 19" id="KW-0472">Membrane</keyword>
<keyword evidence="12 19" id="KW-1133">Transmembrane helix</keyword>
<dbReference type="InterPro" id="IPR003805">
    <property type="entry name" value="CobS"/>
</dbReference>
<dbReference type="GO" id="GO:0005886">
    <property type="term" value="C:plasma membrane"/>
    <property type="evidence" value="ECO:0007669"/>
    <property type="project" value="UniProtKB-SubCell"/>
</dbReference>
<reference evidence="20 21" key="2">
    <citation type="journal article" date="2011" name="ISME J.">
        <title>RNA-seq reveals cooperative metabolic interactions between two termite-gut spirochete species in co-culture.</title>
        <authorList>
            <person name="Rosenthal A.Z."/>
            <person name="Matson E.G."/>
            <person name="Eldar A."/>
            <person name="Leadbetter J.R."/>
        </authorList>
    </citation>
    <scope>NUCLEOTIDE SEQUENCE [LARGE SCALE GENOMIC DNA]</scope>
    <source>
        <strain evidence="21">ATCC BAA-888 / DSM 13862 / ZAS-9</strain>
    </source>
</reference>
<evidence type="ECO:0000256" key="8">
    <source>
        <dbReference type="ARBA" id="ARBA00022573"/>
    </source>
</evidence>